<feature type="compositionally biased region" description="Basic residues" evidence="2">
    <location>
        <begin position="108"/>
        <end position="124"/>
    </location>
</feature>
<evidence type="ECO:0000313" key="3">
    <source>
        <dbReference type="EMBL" id="JAT14874.1"/>
    </source>
</evidence>
<dbReference type="EMBL" id="GEBQ01025103">
    <property type="protein sequence ID" value="JAT14874.1"/>
    <property type="molecule type" value="Transcribed_RNA"/>
</dbReference>
<organism evidence="3">
    <name type="scientific">Graphocephala atropunctata</name>
    <dbReference type="NCBI Taxonomy" id="36148"/>
    <lineage>
        <taxon>Eukaryota</taxon>
        <taxon>Metazoa</taxon>
        <taxon>Ecdysozoa</taxon>
        <taxon>Arthropoda</taxon>
        <taxon>Hexapoda</taxon>
        <taxon>Insecta</taxon>
        <taxon>Pterygota</taxon>
        <taxon>Neoptera</taxon>
        <taxon>Paraneoptera</taxon>
        <taxon>Hemiptera</taxon>
        <taxon>Auchenorrhyncha</taxon>
        <taxon>Membracoidea</taxon>
        <taxon>Cicadellidae</taxon>
        <taxon>Cicadellinae</taxon>
        <taxon>Cicadellini</taxon>
        <taxon>Graphocephala</taxon>
    </lineage>
</organism>
<accession>A0A1B6KUE9</accession>
<dbReference type="Pfam" id="PF00379">
    <property type="entry name" value="Chitin_bind_4"/>
    <property type="match status" value="1"/>
</dbReference>
<dbReference type="PROSITE" id="PS51155">
    <property type="entry name" value="CHIT_BIND_RR_2"/>
    <property type="match status" value="1"/>
</dbReference>
<feature type="non-terminal residue" evidence="3">
    <location>
        <position position="1"/>
    </location>
</feature>
<name>A0A1B6KUE9_9HEMI</name>
<feature type="region of interest" description="Disordered" evidence="2">
    <location>
        <begin position="53"/>
        <end position="134"/>
    </location>
</feature>
<feature type="region of interest" description="Disordered" evidence="2">
    <location>
        <begin position="1"/>
        <end position="29"/>
    </location>
</feature>
<evidence type="ECO:0000256" key="2">
    <source>
        <dbReference type="SAM" id="MobiDB-lite"/>
    </source>
</evidence>
<evidence type="ECO:0000256" key="1">
    <source>
        <dbReference type="PROSITE-ProRule" id="PRU00497"/>
    </source>
</evidence>
<feature type="compositionally biased region" description="Low complexity" evidence="2">
    <location>
        <begin position="7"/>
        <end position="16"/>
    </location>
</feature>
<gene>
    <name evidence="3" type="ORF">g.2413</name>
</gene>
<feature type="compositionally biased region" description="Basic residues" evidence="2">
    <location>
        <begin position="80"/>
        <end position="91"/>
    </location>
</feature>
<keyword evidence="1" id="KW-0193">Cuticle</keyword>
<protein>
    <submittedName>
        <fullName evidence="3">Uncharacterized protein</fullName>
    </submittedName>
</protein>
<dbReference type="AlphaFoldDB" id="A0A1B6KUE9"/>
<feature type="non-terminal residue" evidence="3">
    <location>
        <position position="233"/>
    </location>
</feature>
<proteinExistence type="predicted"/>
<reference evidence="3" key="1">
    <citation type="submission" date="2015-11" db="EMBL/GenBank/DDBJ databases">
        <title>De novo transcriptome assembly of four potential Pierce s Disease insect vectors from Arizona vineyards.</title>
        <authorList>
            <person name="Tassone E.E."/>
        </authorList>
    </citation>
    <scope>NUCLEOTIDE SEQUENCE</scope>
</reference>
<dbReference type="GO" id="GO:0042302">
    <property type="term" value="F:structural constituent of cuticle"/>
    <property type="evidence" value="ECO:0007669"/>
    <property type="project" value="UniProtKB-UniRule"/>
</dbReference>
<sequence>SSDHSSELSSPSEQSSFVKNIPSIGVNIGHNSFESQDELIDYLVPPKLPSFYERNLKRQKQRNPTISKFKSPLPTPYLKKNNRFRVKKHRHEVTSANSPSADRLTTPAKRHISRRRPNHHRNPPARKPVGDKKPLRQLELQQQAAQMDELITAETGFTGTASHPHSSHGNERVEFQMHGQKGPNSYKFGYDTGKGHNRQFRFEEKDGHGHVKGHYGNYDRDGKLQVVNYEADP</sequence>
<dbReference type="InterPro" id="IPR000618">
    <property type="entry name" value="Insect_cuticle"/>
</dbReference>